<dbReference type="Pfam" id="PF03364">
    <property type="entry name" value="Polyketide_cyc"/>
    <property type="match status" value="1"/>
</dbReference>
<organism evidence="5 6">
    <name type="scientific">Malassezia pachydermatis</name>
    <dbReference type="NCBI Taxonomy" id="77020"/>
    <lineage>
        <taxon>Eukaryota</taxon>
        <taxon>Fungi</taxon>
        <taxon>Dikarya</taxon>
        <taxon>Basidiomycota</taxon>
        <taxon>Ustilaginomycotina</taxon>
        <taxon>Malasseziomycetes</taxon>
        <taxon>Malasseziales</taxon>
        <taxon>Malasseziaceae</taxon>
        <taxon>Malassezia</taxon>
    </lineage>
</organism>
<dbReference type="InterPro" id="IPR005031">
    <property type="entry name" value="COQ10_START"/>
</dbReference>
<dbReference type="GeneID" id="28730134"/>
<comment type="function">
    <text evidence="3">Required for the function of coenzyme Q in the respiratory chain. May serve as a chaperone or may be involved in the transport of Q6 from its site of synthesis to the catalytic sites of the respiratory complexes.</text>
</comment>
<comment type="similarity">
    <text evidence="1">Belongs to the COQ10 family.</text>
</comment>
<proteinExistence type="inferred from homology"/>
<dbReference type="PANTHER" id="PTHR12901:SF10">
    <property type="entry name" value="COENZYME Q-BINDING PROTEIN COQ10, MITOCHONDRIAL"/>
    <property type="match status" value="1"/>
</dbReference>
<dbReference type="InterPro" id="IPR023393">
    <property type="entry name" value="START-like_dom_sf"/>
</dbReference>
<dbReference type="InterPro" id="IPR044996">
    <property type="entry name" value="COQ10-like"/>
</dbReference>
<evidence type="ECO:0000256" key="1">
    <source>
        <dbReference type="ARBA" id="ARBA00006885"/>
    </source>
</evidence>
<comment type="caution">
    <text evidence="5">The sequence shown here is derived from an EMBL/GenBank/DDBJ whole genome shotgun (WGS) entry which is preliminary data.</text>
</comment>
<dbReference type="STRING" id="77020.A0A0M8MUY8"/>
<dbReference type="GO" id="GO:0045333">
    <property type="term" value="P:cellular respiration"/>
    <property type="evidence" value="ECO:0007669"/>
    <property type="project" value="InterPro"/>
</dbReference>
<dbReference type="PANTHER" id="PTHR12901">
    <property type="entry name" value="SPERM PROTEIN HOMOLOG"/>
    <property type="match status" value="1"/>
</dbReference>
<dbReference type="SUPFAM" id="SSF55961">
    <property type="entry name" value="Bet v1-like"/>
    <property type="match status" value="1"/>
</dbReference>
<name>A0A0M8MUY8_9BASI</name>
<dbReference type="VEuPathDB" id="FungiDB:Malapachy_3799"/>
<gene>
    <name evidence="5" type="ORF">Malapachy_3799</name>
</gene>
<reference evidence="5 6" key="1">
    <citation type="submission" date="2015-07" db="EMBL/GenBank/DDBJ databases">
        <title>Draft Genome Sequence of Malassezia furfur CBS1878 and Malassezia pachydermatis CBS1879.</title>
        <authorList>
            <person name="Triana S."/>
            <person name="Ohm R."/>
            <person name="Gonzalez A."/>
            <person name="DeCock H."/>
            <person name="Restrepo S."/>
            <person name="Celis A."/>
        </authorList>
    </citation>
    <scope>NUCLEOTIDE SEQUENCE [LARGE SCALE GENOMIC DNA]</scope>
    <source>
        <strain evidence="5 6">CBS 1879</strain>
    </source>
</reference>
<evidence type="ECO:0000259" key="4">
    <source>
        <dbReference type="Pfam" id="PF03364"/>
    </source>
</evidence>
<evidence type="ECO:0000313" key="6">
    <source>
        <dbReference type="Proteomes" id="UP000037751"/>
    </source>
</evidence>
<protein>
    <recommendedName>
        <fullName evidence="4">Coenzyme Q-binding protein COQ10 START domain-containing protein</fullName>
    </recommendedName>
</protein>
<dbReference type="CDD" id="cd07813">
    <property type="entry name" value="COQ10p_like"/>
    <property type="match status" value="1"/>
</dbReference>
<evidence type="ECO:0000256" key="3">
    <source>
        <dbReference type="ARBA" id="ARBA00024947"/>
    </source>
</evidence>
<comment type="subunit">
    <text evidence="2">Interacts with coenzyme Q.</text>
</comment>
<dbReference type="GO" id="GO:0048039">
    <property type="term" value="F:ubiquinone binding"/>
    <property type="evidence" value="ECO:0007669"/>
    <property type="project" value="InterPro"/>
</dbReference>
<evidence type="ECO:0000256" key="2">
    <source>
        <dbReference type="ARBA" id="ARBA00011814"/>
    </source>
</evidence>
<sequence length="157" mass="17601">MTSYSAEELYDIVSDVDSYNQFVPYCTGSRVLGPSKSSEARRNDQGASKIVDAELTIGFSALRESYVSEVSMRPNEWVLAKAKPSPLFQELRTAWRFRPLPASPSASFPRTEVNFTLSFAFSNPLYATIAGQVFEKLSGSMIDAFRTRSESVYGRRR</sequence>
<dbReference type="Proteomes" id="UP000037751">
    <property type="component" value="Unassembled WGS sequence"/>
</dbReference>
<evidence type="ECO:0000313" key="5">
    <source>
        <dbReference type="EMBL" id="KOS14121.1"/>
    </source>
</evidence>
<keyword evidence="6" id="KW-1185">Reference proteome</keyword>
<dbReference type="RefSeq" id="XP_017991753.1">
    <property type="nucleotide sequence ID" value="XM_018138258.1"/>
</dbReference>
<dbReference type="AlphaFoldDB" id="A0A0M8MUY8"/>
<feature type="domain" description="Coenzyme Q-binding protein COQ10 START" evidence="4">
    <location>
        <begin position="3"/>
        <end position="146"/>
    </location>
</feature>
<dbReference type="OrthoDB" id="292693at2759"/>
<accession>A0A0M8MUY8</accession>
<dbReference type="EMBL" id="LGAV01000004">
    <property type="protein sequence ID" value="KOS14121.1"/>
    <property type="molecule type" value="Genomic_DNA"/>
</dbReference>
<dbReference type="GO" id="GO:0005739">
    <property type="term" value="C:mitochondrion"/>
    <property type="evidence" value="ECO:0007669"/>
    <property type="project" value="TreeGrafter"/>
</dbReference>
<dbReference type="Gene3D" id="3.30.530.20">
    <property type="match status" value="1"/>
</dbReference>